<dbReference type="SUPFAM" id="SSF56300">
    <property type="entry name" value="Metallo-dependent phosphatases"/>
    <property type="match status" value="1"/>
</dbReference>
<feature type="domain" description="Serine/threonine specific protein phosphatases" evidence="2">
    <location>
        <begin position="122"/>
        <end position="127"/>
    </location>
</feature>
<dbReference type="PRINTS" id="PR00114">
    <property type="entry name" value="STPHPHTASE"/>
</dbReference>
<accession>A0A914ZYX3</accession>
<evidence type="ECO:0000313" key="5">
    <source>
        <dbReference type="WBParaSite" id="PgE056_g002_t02"/>
    </source>
</evidence>
<dbReference type="GO" id="GO:0005634">
    <property type="term" value="C:nucleus"/>
    <property type="evidence" value="ECO:0007669"/>
    <property type="project" value="TreeGrafter"/>
</dbReference>
<dbReference type="PANTHER" id="PTHR11668">
    <property type="entry name" value="SERINE/THREONINE PROTEIN PHOSPHATASE"/>
    <property type="match status" value="1"/>
</dbReference>
<name>A0A914ZYX3_PARUN</name>
<sequence length="360" mass="40961">MSPPWLKSQHEDFLKKHMAYNGEVDYTVEELLPIIKQAKGVISAEPMLLEVRVPCVIVGDIHGQYEDLHRIFSIFSSSKKSGAVTKRYVFLGDYVDRGRNSLECICCLLAHKLFFPRMFYLLRGNHESQDINQIYGFLEEIQRRFPNGSQAITLWKAFNDLFSYLPLAAIVHGKILCMHGGISPKLTSLDDIRRIRRPLHDPNDSELGLDLLWSDPMLDLTGFIKNSLRGVSVFFGEDTVSNLCTRLCIDLIVRAHQMMMNGYGFFCRRKLVTIFSAPNYLPERVNKGAILNVSKNLKLGFSVLCPVTPETRGKQKFVEFFNKYNDNSSYISRKAAAEGFVYGSLDDAPTVYRKPDGPVQ</sequence>
<keyword evidence="3" id="KW-1185">Reference proteome</keyword>
<protein>
    <recommendedName>
        <fullName evidence="1">Serine/threonine-protein phosphatase</fullName>
        <ecNumber evidence="1">3.1.3.16</ecNumber>
    </recommendedName>
</protein>
<dbReference type="GO" id="GO:0004722">
    <property type="term" value="F:protein serine/threonine phosphatase activity"/>
    <property type="evidence" value="ECO:0007669"/>
    <property type="project" value="UniProtKB-EC"/>
</dbReference>
<dbReference type="SMART" id="SM00156">
    <property type="entry name" value="PP2Ac"/>
    <property type="match status" value="1"/>
</dbReference>
<dbReference type="WBParaSite" id="PgE056_g002_t02">
    <property type="protein sequence ID" value="PgE056_g002_t02"/>
    <property type="gene ID" value="PgE056_g002"/>
</dbReference>
<dbReference type="WBParaSite" id="PgE056_g002_t01">
    <property type="protein sequence ID" value="PgE056_g002_t01"/>
    <property type="gene ID" value="PgE056_g002"/>
</dbReference>
<evidence type="ECO:0000256" key="1">
    <source>
        <dbReference type="RuleBase" id="RU004273"/>
    </source>
</evidence>
<dbReference type="PANTHER" id="PTHR11668:SF491">
    <property type="entry name" value="SERINE_THREONINE-PROTEIN PHOSPHATASE"/>
    <property type="match status" value="1"/>
</dbReference>
<evidence type="ECO:0000259" key="2">
    <source>
        <dbReference type="PROSITE" id="PS00125"/>
    </source>
</evidence>
<dbReference type="InterPro" id="IPR029052">
    <property type="entry name" value="Metallo-depent_PP-like"/>
</dbReference>
<reference evidence="4 5" key="1">
    <citation type="submission" date="2022-11" db="UniProtKB">
        <authorList>
            <consortium name="WormBaseParasite"/>
        </authorList>
    </citation>
    <scope>IDENTIFICATION</scope>
</reference>
<dbReference type="GO" id="GO:0005737">
    <property type="term" value="C:cytoplasm"/>
    <property type="evidence" value="ECO:0007669"/>
    <property type="project" value="TreeGrafter"/>
</dbReference>
<dbReference type="EC" id="3.1.3.16" evidence="1"/>
<comment type="catalytic activity">
    <reaction evidence="1">
        <text>O-phospho-L-threonyl-[protein] + H2O = L-threonyl-[protein] + phosphate</text>
        <dbReference type="Rhea" id="RHEA:47004"/>
        <dbReference type="Rhea" id="RHEA-COMP:11060"/>
        <dbReference type="Rhea" id="RHEA-COMP:11605"/>
        <dbReference type="ChEBI" id="CHEBI:15377"/>
        <dbReference type="ChEBI" id="CHEBI:30013"/>
        <dbReference type="ChEBI" id="CHEBI:43474"/>
        <dbReference type="ChEBI" id="CHEBI:61977"/>
        <dbReference type="EC" id="3.1.3.16"/>
    </reaction>
</comment>
<dbReference type="Proteomes" id="UP000887569">
    <property type="component" value="Unplaced"/>
</dbReference>
<dbReference type="Gene3D" id="3.60.21.10">
    <property type="match status" value="1"/>
</dbReference>
<dbReference type="AlphaFoldDB" id="A0A914ZYX3"/>
<dbReference type="WBParaSite" id="PgE056_g002_t03">
    <property type="protein sequence ID" value="PgE056_g002_t03"/>
    <property type="gene ID" value="PgE056_g002"/>
</dbReference>
<evidence type="ECO:0000313" key="4">
    <source>
        <dbReference type="WBParaSite" id="PgE056_g002_t01"/>
    </source>
</evidence>
<keyword evidence="1" id="KW-0378">Hydrolase</keyword>
<organism evidence="3 4">
    <name type="scientific">Parascaris univalens</name>
    <name type="common">Nematode worm</name>
    <dbReference type="NCBI Taxonomy" id="6257"/>
    <lineage>
        <taxon>Eukaryota</taxon>
        <taxon>Metazoa</taxon>
        <taxon>Ecdysozoa</taxon>
        <taxon>Nematoda</taxon>
        <taxon>Chromadorea</taxon>
        <taxon>Rhabditida</taxon>
        <taxon>Spirurina</taxon>
        <taxon>Ascaridomorpha</taxon>
        <taxon>Ascaridoidea</taxon>
        <taxon>Ascarididae</taxon>
        <taxon>Parascaris</taxon>
    </lineage>
</organism>
<dbReference type="Pfam" id="PF00149">
    <property type="entry name" value="Metallophos"/>
    <property type="match status" value="1"/>
</dbReference>
<dbReference type="PROSITE" id="PS00125">
    <property type="entry name" value="SER_THR_PHOSPHATASE"/>
    <property type="match status" value="1"/>
</dbReference>
<dbReference type="InterPro" id="IPR004843">
    <property type="entry name" value="Calcineurin-like_PHP"/>
</dbReference>
<dbReference type="InterPro" id="IPR006186">
    <property type="entry name" value="Ser/Thr-sp_prot-phosphatase"/>
</dbReference>
<evidence type="ECO:0000313" key="3">
    <source>
        <dbReference type="Proteomes" id="UP000887569"/>
    </source>
</evidence>
<proteinExistence type="inferred from homology"/>
<dbReference type="InterPro" id="IPR050341">
    <property type="entry name" value="PP1_catalytic_subunit"/>
</dbReference>
<comment type="similarity">
    <text evidence="1">Belongs to the PPP phosphatase family.</text>
</comment>